<dbReference type="OrthoDB" id="104754at2157"/>
<name>A0A498H725_9EURY</name>
<dbReference type="EMBL" id="LHQS01000001">
    <property type="protein sequence ID" value="RXE57364.1"/>
    <property type="molecule type" value="Genomic_DNA"/>
</dbReference>
<proteinExistence type="predicted"/>
<organism evidence="1 2">
    <name type="scientific">Methanoculleus taiwanensis</name>
    <dbReference type="NCBI Taxonomy" id="1550565"/>
    <lineage>
        <taxon>Archaea</taxon>
        <taxon>Methanobacteriati</taxon>
        <taxon>Methanobacteriota</taxon>
        <taxon>Stenosarchaea group</taxon>
        <taxon>Methanomicrobia</taxon>
        <taxon>Methanomicrobiales</taxon>
        <taxon>Methanomicrobiaceae</taxon>
        <taxon>Methanoculleus</taxon>
    </lineage>
</organism>
<gene>
    <name evidence="1" type="ORF">ABH15_04565</name>
</gene>
<dbReference type="AlphaFoldDB" id="A0A498H725"/>
<evidence type="ECO:0000313" key="2">
    <source>
        <dbReference type="Proteomes" id="UP000290932"/>
    </source>
</evidence>
<sequence length="396" mass="46272">MEEPWQPDAVQSRRLDQLEASMSEYIERNIDTIEMNLPVFFGHVAASLDRSFPSLPDREYDEFIDAVTLKLLNTIRHQPDVDFLEKVLRHAMGNKRRRKGRATLDVIAGLKLMNSGNFSQALDYLIKHRNADARINTAIAYCFYRLGQHQKPAAKPLTPFRPGNMELHAREEMITLIRANPPQNRLILFNQKDSQLDKIFWFMQEQAVEWFPSEPEFLRLGIRKARLDEDTQRRQRLVALATERFHDDKYFLTEAFTLRIEQRDGNAAAAIVKQMMQQYPDDHEPIYFGLKLAVFGAQPSSYYSFRKLALLKEFPSRLLLLLDIAFELMCNRQNEAHLCFLEAKKAFGKRNHFMTALEYIFRDAHRDDPERAKRARGTLITAVDQFCMQTLGIRQD</sequence>
<reference evidence="1 2" key="1">
    <citation type="journal article" date="2015" name="Int. J. Syst. Evol. Microbiol.">
        <title>Methanoculleus taiwanensis sp. nov., a methanogen isolated from deep marine sediment at the deformation front area near Taiwan.</title>
        <authorList>
            <person name="Weng C.Y."/>
            <person name="Chen S.C."/>
            <person name="Lai M.C."/>
            <person name="Wu S.Y."/>
            <person name="Lin S."/>
            <person name="Yang T.F."/>
            <person name="Chen P.C."/>
        </authorList>
    </citation>
    <scope>NUCLEOTIDE SEQUENCE [LARGE SCALE GENOMIC DNA]</scope>
    <source>
        <strain evidence="1 2">CYW4</strain>
    </source>
</reference>
<dbReference type="Proteomes" id="UP000290932">
    <property type="component" value="Unassembled WGS sequence"/>
</dbReference>
<accession>A0A498H725</accession>
<evidence type="ECO:0000313" key="1">
    <source>
        <dbReference type="EMBL" id="RXE57364.1"/>
    </source>
</evidence>
<comment type="caution">
    <text evidence="1">The sequence shown here is derived from an EMBL/GenBank/DDBJ whole genome shotgun (WGS) entry which is preliminary data.</text>
</comment>
<keyword evidence="2" id="KW-1185">Reference proteome</keyword>
<protein>
    <submittedName>
        <fullName evidence="1">Uncharacterized protein</fullName>
    </submittedName>
</protein>
<dbReference type="RefSeq" id="WP_128693163.1">
    <property type="nucleotide sequence ID" value="NZ_LHQS01000001.1"/>
</dbReference>